<accession>A0ABQ8TI76</accession>
<dbReference type="EMBL" id="JAJSOF020000009">
    <property type="protein sequence ID" value="KAJ4446323.1"/>
    <property type="molecule type" value="Genomic_DNA"/>
</dbReference>
<evidence type="ECO:0000313" key="1">
    <source>
        <dbReference type="EMBL" id="KAJ4446323.1"/>
    </source>
</evidence>
<evidence type="ECO:0000313" key="2">
    <source>
        <dbReference type="Proteomes" id="UP001148838"/>
    </source>
</evidence>
<keyword evidence="2" id="KW-1185">Reference proteome</keyword>
<organism evidence="1 2">
    <name type="scientific">Periplaneta americana</name>
    <name type="common">American cockroach</name>
    <name type="synonym">Blatta americana</name>
    <dbReference type="NCBI Taxonomy" id="6978"/>
    <lineage>
        <taxon>Eukaryota</taxon>
        <taxon>Metazoa</taxon>
        <taxon>Ecdysozoa</taxon>
        <taxon>Arthropoda</taxon>
        <taxon>Hexapoda</taxon>
        <taxon>Insecta</taxon>
        <taxon>Pterygota</taxon>
        <taxon>Neoptera</taxon>
        <taxon>Polyneoptera</taxon>
        <taxon>Dictyoptera</taxon>
        <taxon>Blattodea</taxon>
        <taxon>Blattoidea</taxon>
        <taxon>Blattidae</taxon>
        <taxon>Blattinae</taxon>
        <taxon>Periplaneta</taxon>
    </lineage>
</organism>
<dbReference type="PANTHER" id="PTHR47326">
    <property type="entry name" value="TRANSPOSABLE ELEMENT TC3 TRANSPOSASE-LIKE PROTEIN"/>
    <property type="match status" value="1"/>
</dbReference>
<proteinExistence type="predicted"/>
<dbReference type="Gene3D" id="3.30.420.10">
    <property type="entry name" value="Ribonuclease H-like superfamily/Ribonuclease H"/>
    <property type="match status" value="1"/>
</dbReference>
<sequence>MPLYLNKTVSNTGDDLDPIHHNSLALRQDGAPHYAAPVRQYMNEAFPNRFVGRRGFVEWPARSPDLSPLDYFLWGYLKCKAFATKPADNDELKRIIRVECEKYHQQSLEVLNSNLFWASFHTVTTWLFNDAVSTTSLFSVDEIDDSEMVDGEMSEDSPYITWLSPYVALDRWRFLVSRRNDGGMFFFWLRMQQVQVMNRFEEAAEQHRRQADDHVSSQNWMLWLNQYDDTTQ</sequence>
<dbReference type="Proteomes" id="UP001148838">
    <property type="component" value="Unassembled WGS sequence"/>
</dbReference>
<comment type="caution">
    <text evidence="1">The sequence shown here is derived from an EMBL/GenBank/DDBJ whole genome shotgun (WGS) entry which is preliminary data.</text>
</comment>
<dbReference type="InterPro" id="IPR036397">
    <property type="entry name" value="RNaseH_sf"/>
</dbReference>
<name>A0ABQ8TI76_PERAM</name>
<dbReference type="PANTHER" id="PTHR47326:SF1">
    <property type="entry name" value="HTH PSQ-TYPE DOMAIN-CONTAINING PROTEIN"/>
    <property type="match status" value="1"/>
</dbReference>
<reference evidence="1 2" key="1">
    <citation type="journal article" date="2022" name="Allergy">
        <title>Genome assembly and annotation of Periplaneta americana reveal a comprehensive cockroach allergen profile.</title>
        <authorList>
            <person name="Wang L."/>
            <person name="Xiong Q."/>
            <person name="Saelim N."/>
            <person name="Wang L."/>
            <person name="Nong W."/>
            <person name="Wan A.T."/>
            <person name="Shi M."/>
            <person name="Liu X."/>
            <person name="Cao Q."/>
            <person name="Hui J.H.L."/>
            <person name="Sookrung N."/>
            <person name="Leung T.F."/>
            <person name="Tungtrongchitr A."/>
            <person name="Tsui S.K.W."/>
        </authorList>
    </citation>
    <scope>NUCLEOTIDE SEQUENCE [LARGE SCALE GENOMIC DNA]</scope>
    <source>
        <strain evidence="1">PWHHKU_190912</strain>
    </source>
</reference>
<protein>
    <submittedName>
        <fullName evidence="1">Uncharacterized protein</fullName>
    </submittedName>
</protein>
<gene>
    <name evidence="1" type="ORF">ANN_13018</name>
</gene>